<evidence type="ECO:0000256" key="17">
    <source>
        <dbReference type="SAM" id="Phobius"/>
    </source>
</evidence>
<keyword evidence="8" id="KW-0378">Hydrolase</keyword>
<comment type="similarity">
    <text evidence="4">Belongs to the sulfotransferase 1 family. NDST subfamily.</text>
</comment>
<sequence>MRVFRRAKRLRFPRNLCLIIIPVGWLLIFITLSLYNEHDNAGKVLANELTQTTWRTTFPVPSSKLADSVLSSIQHGNKTLKLQKNILVLQRAWVKERSKLAHHVTRFLDGLRVPYFFREADDKVFTLLKEDLKAEVTVGRYSVLVFVNVKTYLDLKPNARQIVNLYCKKFSVGILYFISNHVGYIPEFLFEVIKPLKERQILDVEVNGESKLLSVTRRGGSVIKPNVPKGQGTRWSFLRYDPEKVPYETVEYATNRRKRRKRDLESAVTEKACIILDSGRKDGIKRVFFGGGFPFFLHTMLFMDSLEYLSPVSPVAFSRQRYLQIDVDDIFVAKSGIRMKKKDVLEMISEQDRLKQKIPGFKFNLGFSGRGFKQGDDEEDEGDMALIKYADKFTWFGHLYDHEQPHKRTYAEIVKSLKKNEEFAKIKGGKKALDRSIDGGELFETVLRNPVSVVMTHLTNYGNDRLALYTVSRLVNFVHRWTNLELKYASPTELADSPCDDSRHLQIWASHKSCSRLPSFLVIGPPFGGLNLLAKLLKLHPDLLPIARFNNSTQGTQFFNTDNYLKGLDCDQYFTDRNSPFLASNLLKSVTILIVVEDPHLKYVEGLELPSFDDLIMSKSDSYLTDLRGIILEAGHYSEHIARWMKYYDAKQMSIISTDDLVSRPISAMNSIQGAIRIETRQDYSEVLRFNEVSGQFCLKSSTNATECLTLNESRAVAISPQTEQYLNGYYAKHNQNLLRMNQKIEFPLPKWIHG</sequence>
<dbReference type="Proteomes" id="UP001249851">
    <property type="component" value="Unassembled WGS sequence"/>
</dbReference>
<feature type="disulfide bond" evidence="16">
    <location>
        <begin position="698"/>
        <end position="708"/>
    </location>
</feature>
<dbReference type="InterPro" id="IPR027417">
    <property type="entry name" value="P-loop_NTPase"/>
</dbReference>
<dbReference type="InterPro" id="IPR056793">
    <property type="entry name" value="HSNSD_N"/>
</dbReference>
<evidence type="ECO:0000256" key="16">
    <source>
        <dbReference type="PIRSR" id="PIRSR637359-3"/>
    </source>
</evidence>
<evidence type="ECO:0000313" key="22">
    <source>
        <dbReference type="Proteomes" id="UP001249851"/>
    </source>
</evidence>
<dbReference type="InterPro" id="IPR000863">
    <property type="entry name" value="Sulfotransferase_dom"/>
</dbReference>
<evidence type="ECO:0000256" key="5">
    <source>
        <dbReference type="ARBA" id="ARBA00012979"/>
    </source>
</evidence>
<evidence type="ECO:0000256" key="2">
    <source>
        <dbReference type="ARBA" id="ARBA00004841"/>
    </source>
</evidence>
<evidence type="ECO:0000256" key="6">
    <source>
        <dbReference type="ARBA" id="ARBA00022679"/>
    </source>
</evidence>
<keyword evidence="11" id="KW-0333">Golgi apparatus</keyword>
<organism evidence="21 22">
    <name type="scientific">Acropora cervicornis</name>
    <name type="common">Staghorn coral</name>
    <dbReference type="NCBI Taxonomy" id="6130"/>
    <lineage>
        <taxon>Eukaryota</taxon>
        <taxon>Metazoa</taxon>
        <taxon>Cnidaria</taxon>
        <taxon>Anthozoa</taxon>
        <taxon>Hexacorallia</taxon>
        <taxon>Scleractinia</taxon>
        <taxon>Astrocoeniina</taxon>
        <taxon>Acroporidae</taxon>
        <taxon>Acropora</taxon>
    </lineage>
</organism>
<dbReference type="Pfam" id="PF25119">
    <property type="entry name" value="HSNSD_N"/>
    <property type="match status" value="1"/>
</dbReference>
<dbReference type="GO" id="GO:0000139">
    <property type="term" value="C:Golgi membrane"/>
    <property type="evidence" value="ECO:0007669"/>
    <property type="project" value="UniProtKB-SubCell"/>
</dbReference>
<dbReference type="InterPro" id="IPR037359">
    <property type="entry name" value="NST/OST"/>
</dbReference>
<protein>
    <recommendedName>
        <fullName evidence="5">[heparan sulfate]-glucosamine N-sulfotransferase</fullName>
        <ecNumber evidence="5">2.8.2.8</ecNumber>
    </recommendedName>
</protein>
<dbReference type="GO" id="GO:0015016">
    <property type="term" value="F:heparan sulfate N-sulfotransferase activity"/>
    <property type="evidence" value="ECO:0007669"/>
    <property type="project" value="UniProtKB-EC"/>
</dbReference>
<comment type="pathway">
    <text evidence="2">Glycan metabolism; heparin biosynthesis.</text>
</comment>
<accession>A0AAD9V3Y5</accession>
<evidence type="ECO:0000256" key="11">
    <source>
        <dbReference type="ARBA" id="ARBA00023034"/>
    </source>
</evidence>
<comment type="pathway">
    <text evidence="3">Glycan metabolism; heparan sulfate biosynthesis.</text>
</comment>
<name>A0AAD9V3Y5_ACRCE</name>
<evidence type="ECO:0000256" key="14">
    <source>
        <dbReference type="ARBA" id="ARBA00023180"/>
    </source>
</evidence>
<dbReference type="AlphaFoldDB" id="A0AAD9V3Y5"/>
<dbReference type="EC" id="2.8.2.8" evidence="5"/>
<reference evidence="21" key="2">
    <citation type="journal article" date="2023" name="Science">
        <title>Genomic signatures of disease resistance in endangered staghorn corals.</title>
        <authorList>
            <person name="Vollmer S.V."/>
            <person name="Selwyn J.D."/>
            <person name="Despard B.A."/>
            <person name="Roesel C.L."/>
        </authorList>
    </citation>
    <scope>NUCLEOTIDE SEQUENCE</scope>
    <source>
        <strain evidence="21">K2</strain>
    </source>
</reference>
<dbReference type="EMBL" id="JARQWQ010000037">
    <property type="protein sequence ID" value="KAK2560252.1"/>
    <property type="molecule type" value="Genomic_DNA"/>
</dbReference>
<feature type="domain" description="Heparan sulphate-N-deacetylase deacetylase" evidence="19">
    <location>
        <begin position="320"/>
        <end position="425"/>
    </location>
</feature>
<gene>
    <name evidence="21" type="ORF">P5673_017238</name>
</gene>
<keyword evidence="15" id="KW-0511">Multifunctional enzyme</keyword>
<evidence type="ECO:0000256" key="12">
    <source>
        <dbReference type="ARBA" id="ARBA00023136"/>
    </source>
</evidence>
<evidence type="ECO:0000256" key="8">
    <source>
        <dbReference type="ARBA" id="ARBA00022801"/>
    </source>
</evidence>
<dbReference type="PANTHER" id="PTHR10605:SF56">
    <property type="entry name" value="BIFUNCTIONAL HEPARAN SULFATE N-DEACETYLASE_N-SULFOTRANSFERASE"/>
    <property type="match status" value="1"/>
</dbReference>
<dbReference type="SUPFAM" id="SSF52540">
    <property type="entry name" value="P-loop containing nucleoside triphosphate hydrolases"/>
    <property type="match status" value="1"/>
</dbReference>
<keyword evidence="6" id="KW-0808">Transferase</keyword>
<feature type="domain" description="Sulfotransferase" evidence="18">
    <location>
        <begin position="520"/>
        <end position="707"/>
    </location>
</feature>
<comment type="caution">
    <text evidence="21">The sequence shown here is derived from an EMBL/GenBank/DDBJ whole genome shotgun (WGS) entry which is preliminary data.</text>
</comment>
<dbReference type="GO" id="GO:0016787">
    <property type="term" value="F:hydrolase activity"/>
    <property type="evidence" value="ECO:0007669"/>
    <property type="project" value="UniProtKB-KW"/>
</dbReference>
<reference evidence="21" key="1">
    <citation type="journal article" date="2023" name="G3 (Bethesda)">
        <title>Whole genome assembly and annotation of the endangered Caribbean coral Acropora cervicornis.</title>
        <authorList>
            <person name="Selwyn J.D."/>
            <person name="Vollmer S.V."/>
        </authorList>
    </citation>
    <scope>NUCLEOTIDE SEQUENCE</scope>
    <source>
        <strain evidence="21">K2</strain>
    </source>
</reference>
<proteinExistence type="inferred from homology"/>
<dbReference type="Pfam" id="PF12062">
    <property type="entry name" value="HSNSD-CE"/>
    <property type="match status" value="1"/>
</dbReference>
<keyword evidence="14" id="KW-0325">Glycoprotein</keyword>
<feature type="domain" description="Heparan sulfate-N-deacetylase N-terminal" evidence="20">
    <location>
        <begin position="98"/>
        <end position="309"/>
    </location>
</feature>
<evidence type="ECO:0000259" key="18">
    <source>
        <dbReference type="Pfam" id="PF00685"/>
    </source>
</evidence>
<evidence type="ECO:0000259" key="19">
    <source>
        <dbReference type="Pfam" id="PF12062"/>
    </source>
</evidence>
<keyword evidence="12 17" id="KW-0472">Membrane</keyword>
<evidence type="ECO:0000256" key="13">
    <source>
        <dbReference type="ARBA" id="ARBA00023157"/>
    </source>
</evidence>
<feature type="transmembrane region" description="Helical" evidence="17">
    <location>
        <begin position="12"/>
        <end position="35"/>
    </location>
</feature>
<dbReference type="GO" id="GO:0019213">
    <property type="term" value="F:deacetylase activity"/>
    <property type="evidence" value="ECO:0007669"/>
    <property type="project" value="TreeGrafter"/>
</dbReference>
<evidence type="ECO:0000256" key="3">
    <source>
        <dbReference type="ARBA" id="ARBA00005093"/>
    </source>
</evidence>
<keyword evidence="9" id="KW-0735">Signal-anchor</keyword>
<keyword evidence="7 17" id="KW-0812">Transmembrane</keyword>
<evidence type="ECO:0000256" key="7">
    <source>
        <dbReference type="ARBA" id="ARBA00022692"/>
    </source>
</evidence>
<comment type="subcellular location">
    <subcellularLocation>
        <location evidence="1">Golgi apparatus membrane</location>
        <topology evidence="1">Single-pass type II membrane protein</topology>
    </subcellularLocation>
</comment>
<evidence type="ECO:0000313" key="21">
    <source>
        <dbReference type="EMBL" id="KAK2560252.1"/>
    </source>
</evidence>
<evidence type="ECO:0000256" key="10">
    <source>
        <dbReference type="ARBA" id="ARBA00022989"/>
    </source>
</evidence>
<evidence type="ECO:0000259" key="20">
    <source>
        <dbReference type="Pfam" id="PF25119"/>
    </source>
</evidence>
<dbReference type="InterPro" id="IPR021930">
    <property type="entry name" value="Heparan_SO4_deacetylase_dom"/>
</dbReference>
<dbReference type="Pfam" id="PF00685">
    <property type="entry name" value="Sulfotransfer_1"/>
    <property type="match status" value="1"/>
</dbReference>
<dbReference type="PANTHER" id="PTHR10605">
    <property type="entry name" value="HEPARAN SULFATE SULFOTRANSFERASE"/>
    <property type="match status" value="1"/>
</dbReference>
<keyword evidence="10 17" id="KW-1133">Transmembrane helix</keyword>
<evidence type="ECO:0000256" key="15">
    <source>
        <dbReference type="ARBA" id="ARBA00023268"/>
    </source>
</evidence>
<evidence type="ECO:0000256" key="4">
    <source>
        <dbReference type="ARBA" id="ARBA00010420"/>
    </source>
</evidence>
<keyword evidence="22" id="KW-1185">Reference proteome</keyword>
<keyword evidence="13 16" id="KW-1015">Disulfide bond</keyword>
<evidence type="ECO:0000256" key="9">
    <source>
        <dbReference type="ARBA" id="ARBA00022968"/>
    </source>
</evidence>
<dbReference type="Gene3D" id="3.40.50.300">
    <property type="entry name" value="P-loop containing nucleotide triphosphate hydrolases"/>
    <property type="match status" value="1"/>
</dbReference>
<evidence type="ECO:0000256" key="1">
    <source>
        <dbReference type="ARBA" id="ARBA00004323"/>
    </source>
</evidence>